<dbReference type="PROSITE" id="PS51186">
    <property type="entry name" value="GNAT"/>
    <property type="match status" value="1"/>
</dbReference>
<reference evidence="5 6" key="1">
    <citation type="submission" date="2020-07" db="EMBL/GenBank/DDBJ databases">
        <title>Sequencing the genomes of 1000 actinobacteria strains.</title>
        <authorList>
            <person name="Klenk H.-P."/>
        </authorList>
    </citation>
    <scope>NUCLEOTIDE SEQUENCE [LARGE SCALE GENOMIC DNA]</scope>
    <source>
        <strain evidence="5 6">DSM 22083</strain>
    </source>
</reference>
<dbReference type="InterPro" id="IPR016181">
    <property type="entry name" value="Acyl_CoA_acyltransferase"/>
</dbReference>
<sequence>MLHHVLLASPPDSEAASRTYYADLLGLTEIAKPPALAARGGCWFRGPGYELHLGIEDDFRPARKAHPAIRVGDLDALAERLTAAGRAIRIDDELPGFRRFYADDPHGNRLEFVQPVEPDWPLGDGVIVRRARAADVGKIIVLLRDDPLGRDRETDAADAAGYAEAFAEIERDPNQLLAVVEDDGRIVGTCQLTFVAGLSRRGTLRMIIEAVRVAADQRGRGLGARLIGWAIERARERGAGLVQLTTDKSRVDAHRFYERLGFVASHEGMKLQLSR</sequence>
<dbReference type="Gene3D" id="3.10.180.10">
    <property type="entry name" value="2,3-Dihydroxybiphenyl 1,2-Dioxygenase, domain 1"/>
    <property type="match status" value="1"/>
</dbReference>
<dbReference type="InterPro" id="IPR037523">
    <property type="entry name" value="VOC_core"/>
</dbReference>
<feature type="domain" description="N-acetyltransferase" evidence="3">
    <location>
        <begin position="126"/>
        <end position="275"/>
    </location>
</feature>
<evidence type="ECO:0000313" key="5">
    <source>
        <dbReference type="EMBL" id="NYE75418.1"/>
    </source>
</evidence>
<dbReference type="InterPro" id="IPR004360">
    <property type="entry name" value="Glyas_Fos-R_dOase_dom"/>
</dbReference>
<evidence type="ECO:0000256" key="1">
    <source>
        <dbReference type="ARBA" id="ARBA00022679"/>
    </source>
</evidence>
<dbReference type="SUPFAM" id="SSF54593">
    <property type="entry name" value="Glyoxalase/Bleomycin resistance protein/Dihydroxybiphenyl dioxygenase"/>
    <property type="match status" value="1"/>
</dbReference>
<feature type="domain" description="VOC" evidence="4">
    <location>
        <begin position="1"/>
        <end position="115"/>
    </location>
</feature>
<evidence type="ECO:0000259" key="3">
    <source>
        <dbReference type="PROSITE" id="PS51186"/>
    </source>
</evidence>
<gene>
    <name evidence="5" type="ORF">BKA15_006747</name>
</gene>
<dbReference type="InterPro" id="IPR029068">
    <property type="entry name" value="Glyas_Bleomycin-R_OHBP_Dase"/>
</dbReference>
<dbReference type="SUPFAM" id="SSF55729">
    <property type="entry name" value="Acyl-CoA N-acyltransferases (Nat)"/>
    <property type="match status" value="1"/>
</dbReference>
<dbReference type="PROSITE" id="PS51819">
    <property type="entry name" value="VOC"/>
    <property type="match status" value="1"/>
</dbReference>
<accession>A0A7Y9LG20</accession>
<dbReference type="CDD" id="cd04301">
    <property type="entry name" value="NAT_SF"/>
    <property type="match status" value="1"/>
</dbReference>
<dbReference type="RefSeq" id="WP_179757924.1">
    <property type="nucleotide sequence ID" value="NZ_JACCBU010000001.1"/>
</dbReference>
<keyword evidence="1 5" id="KW-0808">Transferase</keyword>
<keyword evidence="2" id="KW-0012">Acyltransferase</keyword>
<keyword evidence="6" id="KW-1185">Reference proteome</keyword>
<dbReference type="GO" id="GO:0016747">
    <property type="term" value="F:acyltransferase activity, transferring groups other than amino-acyl groups"/>
    <property type="evidence" value="ECO:0007669"/>
    <property type="project" value="InterPro"/>
</dbReference>
<dbReference type="InterPro" id="IPR050832">
    <property type="entry name" value="Bact_Acetyltransf"/>
</dbReference>
<protein>
    <submittedName>
        <fullName evidence="5">GNAT superfamily N-acetyltransferase</fullName>
    </submittedName>
</protein>
<dbReference type="Proteomes" id="UP000569914">
    <property type="component" value="Unassembled WGS sequence"/>
</dbReference>
<dbReference type="EMBL" id="JACCBU010000001">
    <property type="protein sequence ID" value="NYE75418.1"/>
    <property type="molecule type" value="Genomic_DNA"/>
</dbReference>
<dbReference type="Gene3D" id="3.40.630.30">
    <property type="match status" value="1"/>
</dbReference>
<proteinExistence type="predicted"/>
<dbReference type="AlphaFoldDB" id="A0A7Y9LG20"/>
<name>A0A7Y9LG20_9ACTN</name>
<dbReference type="Pfam" id="PF00903">
    <property type="entry name" value="Glyoxalase"/>
    <property type="match status" value="1"/>
</dbReference>
<dbReference type="Pfam" id="PF00583">
    <property type="entry name" value="Acetyltransf_1"/>
    <property type="match status" value="1"/>
</dbReference>
<organism evidence="5 6">
    <name type="scientific">Microlunatus parietis</name>
    <dbReference type="NCBI Taxonomy" id="682979"/>
    <lineage>
        <taxon>Bacteria</taxon>
        <taxon>Bacillati</taxon>
        <taxon>Actinomycetota</taxon>
        <taxon>Actinomycetes</taxon>
        <taxon>Propionibacteriales</taxon>
        <taxon>Propionibacteriaceae</taxon>
        <taxon>Microlunatus</taxon>
    </lineage>
</organism>
<evidence type="ECO:0000256" key="2">
    <source>
        <dbReference type="ARBA" id="ARBA00023315"/>
    </source>
</evidence>
<evidence type="ECO:0000313" key="6">
    <source>
        <dbReference type="Proteomes" id="UP000569914"/>
    </source>
</evidence>
<dbReference type="InterPro" id="IPR000182">
    <property type="entry name" value="GNAT_dom"/>
</dbReference>
<evidence type="ECO:0000259" key="4">
    <source>
        <dbReference type="PROSITE" id="PS51819"/>
    </source>
</evidence>
<dbReference type="PANTHER" id="PTHR43877">
    <property type="entry name" value="AMINOALKYLPHOSPHONATE N-ACETYLTRANSFERASE-RELATED-RELATED"/>
    <property type="match status" value="1"/>
</dbReference>
<comment type="caution">
    <text evidence="5">The sequence shown here is derived from an EMBL/GenBank/DDBJ whole genome shotgun (WGS) entry which is preliminary data.</text>
</comment>